<dbReference type="PANTHER" id="PTHR20923:SF1">
    <property type="entry name" value="G PATCH DOMAIN AND ANKYRIN REPEAT-CONTAINING PROTEIN 1"/>
    <property type="match status" value="1"/>
</dbReference>
<dbReference type="KEGG" id="nta:107791223"/>
<evidence type="ECO:0000313" key="3">
    <source>
        <dbReference type="RefSeq" id="XP_016468729.1"/>
    </source>
</evidence>
<feature type="domain" description="G-patch" evidence="1">
    <location>
        <begin position="35"/>
        <end position="81"/>
    </location>
</feature>
<gene>
    <name evidence="3" type="primary">LOC107791223</name>
</gene>
<dbReference type="RefSeq" id="XP_016468729.1">
    <property type="nucleotide sequence ID" value="XM_016613243.1"/>
</dbReference>
<dbReference type="SMART" id="SM00443">
    <property type="entry name" value="G_patch"/>
    <property type="match status" value="1"/>
</dbReference>
<proteinExistence type="predicted"/>
<dbReference type="Proteomes" id="UP000790787">
    <property type="component" value="Chromosome 12"/>
</dbReference>
<dbReference type="GeneID" id="107791223"/>
<keyword evidence="2" id="KW-1185">Reference proteome</keyword>
<accession>A0A1S3ZWK4</accession>
<dbReference type="OMA" id="EYMALFR"/>
<evidence type="ECO:0000313" key="2">
    <source>
        <dbReference type="Proteomes" id="UP000790787"/>
    </source>
</evidence>
<dbReference type="InterPro" id="IPR039146">
    <property type="entry name" value="GPANK1"/>
</dbReference>
<reference evidence="3" key="2">
    <citation type="submission" date="2025-08" db="UniProtKB">
        <authorList>
            <consortium name="RefSeq"/>
        </authorList>
    </citation>
    <scope>IDENTIFICATION</scope>
    <source>
        <tissue evidence="3">Leaf</tissue>
    </source>
</reference>
<name>A0A1S3ZWK4_TOBAC</name>
<protein>
    <submittedName>
        <fullName evidence="3">G patch domain-containing protein 11-like</fullName>
    </submittedName>
    <submittedName>
        <fullName evidence="3">Uncharacterized protein LOC107791223</fullName>
    </submittedName>
</protein>
<evidence type="ECO:0000259" key="1">
    <source>
        <dbReference type="PROSITE" id="PS50174"/>
    </source>
</evidence>
<dbReference type="PANTHER" id="PTHR20923">
    <property type="entry name" value="BAT4 PROTEIN-RELATED"/>
    <property type="match status" value="1"/>
</dbReference>
<dbReference type="OrthoDB" id="21470at2759"/>
<dbReference type="PROSITE" id="PS50174">
    <property type="entry name" value="G_PATCH"/>
    <property type="match status" value="1"/>
</dbReference>
<dbReference type="AlphaFoldDB" id="A0A1S3ZWK4"/>
<dbReference type="PaxDb" id="4097-A0A1S3ZWK4"/>
<reference evidence="2" key="1">
    <citation type="journal article" date="2014" name="Nat. Commun.">
        <title>The tobacco genome sequence and its comparison with those of tomato and potato.</title>
        <authorList>
            <person name="Sierro N."/>
            <person name="Battey J.N."/>
            <person name="Ouadi S."/>
            <person name="Bakaher N."/>
            <person name="Bovet L."/>
            <person name="Willig A."/>
            <person name="Goepfert S."/>
            <person name="Peitsch M.C."/>
            <person name="Ivanov N.V."/>
        </authorList>
    </citation>
    <scope>NUCLEOTIDE SEQUENCE [LARGE SCALE GENOMIC DNA]</scope>
</reference>
<dbReference type="Pfam" id="PF01585">
    <property type="entry name" value="G-patch"/>
    <property type="match status" value="1"/>
</dbReference>
<dbReference type="GO" id="GO:0003676">
    <property type="term" value="F:nucleic acid binding"/>
    <property type="evidence" value="ECO:0007669"/>
    <property type="project" value="InterPro"/>
</dbReference>
<dbReference type="STRING" id="4097.A0A1S3ZWK4"/>
<sequence>MRSGGGGVEYKSADLGMSTSYAAMSASLTSIPIQSSNLGFKLLKKLGWREGTGLGIAEQGRLEPVPAYIKKNKRGLGAKKSKKAAEHLKSSGLFLGRKIVKDGEKEKASDVQKTKGISKKMKKVLEFENRMQEKEFERVFFREFWPDNA</sequence>
<dbReference type="InterPro" id="IPR000467">
    <property type="entry name" value="G_patch_dom"/>
</dbReference>
<organism evidence="2 3">
    <name type="scientific">Nicotiana tabacum</name>
    <name type="common">Common tobacco</name>
    <dbReference type="NCBI Taxonomy" id="4097"/>
    <lineage>
        <taxon>Eukaryota</taxon>
        <taxon>Viridiplantae</taxon>
        <taxon>Streptophyta</taxon>
        <taxon>Embryophyta</taxon>
        <taxon>Tracheophyta</taxon>
        <taxon>Spermatophyta</taxon>
        <taxon>Magnoliopsida</taxon>
        <taxon>eudicotyledons</taxon>
        <taxon>Gunneridae</taxon>
        <taxon>Pentapetalae</taxon>
        <taxon>asterids</taxon>
        <taxon>lamiids</taxon>
        <taxon>Solanales</taxon>
        <taxon>Solanaceae</taxon>
        <taxon>Nicotianoideae</taxon>
        <taxon>Nicotianeae</taxon>
        <taxon>Nicotiana</taxon>
    </lineage>
</organism>